<dbReference type="PhylomeDB" id="B4HAK2"/>
<dbReference type="PANTHER" id="PTHR11751:SF29">
    <property type="entry name" value="ALANINE TRANSAMINASE"/>
    <property type="match status" value="1"/>
</dbReference>
<evidence type="ECO:0000256" key="3">
    <source>
        <dbReference type="ARBA" id="ARBA00022576"/>
    </source>
</evidence>
<dbReference type="HOGENOM" id="CLU_1121104_0_0_1"/>
<dbReference type="InterPro" id="IPR004839">
    <property type="entry name" value="Aminotransferase_I/II_large"/>
</dbReference>
<dbReference type="Gene3D" id="3.90.1150.10">
    <property type="entry name" value="Aspartate Aminotransferase, domain 1"/>
    <property type="match status" value="1"/>
</dbReference>
<dbReference type="UniPathway" id="UPA00528">
    <property type="reaction ID" value="UER00586"/>
</dbReference>
<dbReference type="PANTHER" id="PTHR11751">
    <property type="entry name" value="ALANINE AMINOTRANSFERASE"/>
    <property type="match status" value="1"/>
</dbReference>
<evidence type="ECO:0000256" key="8">
    <source>
        <dbReference type="ARBA" id="ARBA00026106"/>
    </source>
</evidence>
<evidence type="ECO:0000259" key="11">
    <source>
        <dbReference type="Pfam" id="PF00155"/>
    </source>
</evidence>
<evidence type="ECO:0000256" key="2">
    <source>
        <dbReference type="ARBA" id="ARBA00011738"/>
    </source>
</evidence>
<comment type="catalytic activity">
    <reaction evidence="9">
        <text>L-alanine + 2-oxoglutarate = pyruvate + L-glutamate</text>
        <dbReference type="Rhea" id="RHEA:19453"/>
        <dbReference type="ChEBI" id="CHEBI:15361"/>
        <dbReference type="ChEBI" id="CHEBI:16810"/>
        <dbReference type="ChEBI" id="CHEBI:29985"/>
        <dbReference type="ChEBI" id="CHEBI:57972"/>
        <dbReference type="EC" id="2.6.1.2"/>
    </reaction>
</comment>
<accession>B4HAK2</accession>
<protein>
    <recommendedName>
        <fullName evidence="8">alanine transaminase</fullName>
        <ecNumber evidence="8">2.6.1.2</ecNumber>
    </recommendedName>
</protein>
<reference evidence="12 13" key="1">
    <citation type="journal article" date="2007" name="Nature">
        <title>Evolution of genes and genomes on the Drosophila phylogeny.</title>
        <authorList>
            <consortium name="Drosophila 12 Genomes Consortium"/>
            <person name="Clark A.G."/>
            <person name="Eisen M.B."/>
            <person name="Smith D.R."/>
            <person name="Bergman C.M."/>
            <person name="Oliver B."/>
            <person name="Markow T.A."/>
            <person name="Kaufman T.C."/>
            <person name="Kellis M."/>
            <person name="Gelbart W."/>
            <person name="Iyer V.N."/>
            <person name="Pollard D.A."/>
            <person name="Sackton T.B."/>
            <person name="Larracuente A.M."/>
            <person name="Singh N.D."/>
            <person name="Abad J.P."/>
            <person name="Abt D.N."/>
            <person name="Adryan B."/>
            <person name="Aguade M."/>
            <person name="Akashi H."/>
            <person name="Anderson W.W."/>
            <person name="Aquadro C.F."/>
            <person name="Ardell D.H."/>
            <person name="Arguello R."/>
            <person name="Artieri C.G."/>
            <person name="Barbash D.A."/>
            <person name="Barker D."/>
            <person name="Barsanti P."/>
            <person name="Batterham P."/>
            <person name="Batzoglou S."/>
            <person name="Begun D."/>
            <person name="Bhutkar A."/>
            <person name="Blanco E."/>
            <person name="Bosak S.A."/>
            <person name="Bradley R.K."/>
            <person name="Brand A.D."/>
            <person name="Brent M.R."/>
            <person name="Brooks A.N."/>
            <person name="Brown R.H."/>
            <person name="Butlin R.K."/>
            <person name="Caggese C."/>
            <person name="Calvi B.R."/>
            <person name="Bernardo de Carvalho A."/>
            <person name="Caspi A."/>
            <person name="Castrezana S."/>
            <person name="Celniker S.E."/>
            <person name="Chang J.L."/>
            <person name="Chapple C."/>
            <person name="Chatterji S."/>
            <person name="Chinwalla A."/>
            <person name="Civetta A."/>
            <person name="Clifton S.W."/>
            <person name="Comeron J.M."/>
            <person name="Costello J.C."/>
            <person name="Coyne J.A."/>
            <person name="Daub J."/>
            <person name="David R.G."/>
            <person name="Delcher A.L."/>
            <person name="Delehaunty K."/>
            <person name="Do C.B."/>
            <person name="Ebling H."/>
            <person name="Edwards K."/>
            <person name="Eickbush T."/>
            <person name="Evans J.D."/>
            <person name="Filipski A."/>
            <person name="Findeiss S."/>
            <person name="Freyhult E."/>
            <person name="Fulton L."/>
            <person name="Fulton R."/>
            <person name="Garcia A.C."/>
            <person name="Gardiner A."/>
            <person name="Garfield D.A."/>
            <person name="Garvin B.E."/>
            <person name="Gibson G."/>
            <person name="Gilbert D."/>
            <person name="Gnerre S."/>
            <person name="Godfrey J."/>
            <person name="Good R."/>
            <person name="Gotea V."/>
            <person name="Gravely B."/>
            <person name="Greenberg A.J."/>
            <person name="Griffiths-Jones S."/>
            <person name="Gross S."/>
            <person name="Guigo R."/>
            <person name="Gustafson E.A."/>
            <person name="Haerty W."/>
            <person name="Hahn M.W."/>
            <person name="Halligan D.L."/>
            <person name="Halpern A.L."/>
            <person name="Halter G.M."/>
            <person name="Han M.V."/>
            <person name="Heger A."/>
            <person name="Hillier L."/>
            <person name="Hinrichs A.S."/>
            <person name="Holmes I."/>
            <person name="Hoskins R.A."/>
            <person name="Hubisz M.J."/>
            <person name="Hultmark D."/>
            <person name="Huntley M.A."/>
            <person name="Jaffe D.B."/>
            <person name="Jagadeeshan S."/>
            <person name="Jeck W.R."/>
            <person name="Johnson J."/>
            <person name="Jones C.D."/>
            <person name="Jordan W.C."/>
            <person name="Karpen G.H."/>
            <person name="Kataoka E."/>
            <person name="Keightley P.D."/>
            <person name="Kheradpour P."/>
            <person name="Kirkness E.F."/>
            <person name="Koerich L.B."/>
            <person name="Kristiansen K."/>
            <person name="Kudrna D."/>
            <person name="Kulathinal R.J."/>
            <person name="Kumar S."/>
            <person name="Kwok R."/>
            <person name="Lander E."/>
            <person name="Langley C.H."/>
            <person name="Lapoint R."/>
            <person name="Lazzaro B.P."/>
            <person name="Lee S.J."/>
            <person name="Levesque L."/>
            <person name="Li R."/>
            <person name="Lin C.F."/>
            <person name="Lin M.F."/>
            <person name="Lindblad-Toh K."/>
            <person name="Llopart A."/>
            <person name="Long M."/>
            <person name="Low L."/>
            <person name="Lozovsky E."/>
            <person name="Lu J."/>
            <person name="Luo M."/>
            <person name="Machado C.A."/>
            <person name="Makalowski W."/>
            <person name="Marzo M."/>
            <person name="Matsuda M."/>
            <person name="Matzkin L."/>
            <person name="McAllister B."/>
            <person name="McBride C.S."/>
            <person name="McKernan B."/>
            <person name="McKernan K."/>
            <person name="Mendez-Lago M."/>
            <person name="Minx P."/>
            <person name="Mollenhauer M.U."/>
            <person name="Montooth K."/>
            <person name="Mount S.M."/>
            <person name="Mu X."/>
            <person name="Myers E."/>
            <person name="Negre B."/>
            <person name="Newfeld S."/>
            <person name="Nielsen R."/>
            <person name="Noor M.A."/>
            <person name="O'Grady P."/>
            <person name="Pachter L."/>
            <person name="Papaceit M."/>
            <person name="Parisi M.J."/>
            <person name="Parisi M."/>
            <person name="Parts L."/>
            <person name="Pedersen J.S."/>
            <person name="Pesole G."/>
            <person name="Phillippy A.M."/>
            <person name="Ponting C.P."/>
            <person name="Pop M."/>
            <person name="Porcelli D."/>
            <person name="Powell J.R."/>
            <person name="Prohaska S."/>
            <person name="Pruitt K."/>
            <person name="Puig M."/>
            <person name="Quesneville H."/>
            <person name="Ram K.R."/>
            <person name="Rand D."/>
            <person name="Rasmussen M.D."/>
            <person name="Reed L.K."/>
            <person name="Reenan R."/>
            <person name="Reily A."/>
            <person name="Remington K.A."/>
            <person name="Rieger T.T."/>
            <person name="Ritchie M.G."/>
            <person name="Robin C."/>
            <person name="Rogers Y.H."/>
            <person name="Rohde C."/>
            <person name="Rozas J."/>
            <person name="Rubenfield M.J."/>
            <person name="Ruiz A."/>
            <person name="Russo S."/>
            <person name="Salzberg S.L."/>
            <person name="Sanchez-Gracia A."/>
            <person name="Saranga D.J."/>
            <person name="Sato H."/>
            <person name="Schaeffer S.W."/>
            <person name="Schatz M.C."/>
            <person name="Schlenke T."/>
            <person name="Schwartz R."/>
            <person name="Segarra C."/>
            <person name="Singh R.S."/>
            <person name="Sirot L."/>
            <person name="Sirota M."/>
            <person name="Sisneros N.B."/>
            <person name="Smith C.D."/>
            <person name="Smith T.F."/>
            <person name="Spieth J."/>
            <person name="Stage D.E."/>
            <person name="Stark A."/>
            <person name="Stephan W."/>
            <person name="Strausberg R.L."/>
            <person name="Strempel S."/>
            <person name="Sturgill D."/>
            <person name="Sutton G."/>
            <person name="Sutton G.G."/>
            <person name="Tao W."/>
            <person name="Teichmann S."/>
            <person name="Tobari Y.N."/>
            <person name="Tomimura Y."/>
            <person name="Tsolas J.M."/>
            <person name="Valente V.L."/>
            <person name="Venter E."/>
            <person name="Venter J.C."/>
            <person name="Vicario S."/>
            <person name="Vieira F.G."/>
            <person name="Vilella A.J."/>
            <person name="Villasante A."/>
            <person name="Walenz B."/>
            <person name="Wang J."/>
            <person name="Wasserman M."/>
            <person name="Watts T."/>
            <person name="Wilson D."/>
            <person name="Wilson R.K."/>
            <person name="Wing R.A."/>
            <person name="Wolfner M.F."/>
            <person name="Wong A."/>
            <person name="Wong G.K."/>
            <person name="Wu C.I."/>
            <person name="Wu G."/>
            <person name="Yamamoto D."/>
            <person name="Yang H.P."/>
            <person name="Yang S.P."/>
            <person name="Yorke J.A."/>
            <person name="Yoshida K."/>
            <person name="Zdobnov E."/>
            <person name="Zhang P."/>
            <person name="Zhang Y."/>
            <person name="Zimin A.V."/>
            <person name="Baldwin J."/>
            <person name="Abdouelleil A."/>
            <person name="Abdulkadir J."/>
            <person name="Abebe A."/>
            <person name="Abera B."/>
            <person name="Abreu J."/>
            <person name="Acer S.C."/>
            <person name="Aftuck L."/>
            <person name="Alexander A."/>
            <person name="An P."/>
            <person name="Anderson E."/>
            <person name="Anderson S."/>
            <person name="Arachi H."/>
            <person name="Azer M."/>
            <person name="Bachantsang P."/>
            <person name="Barry A."/>
            <person name="Bayul T."/>
            <person name="Berlin A."/>
            <person name="Bessette D."/>
            <person name="Bloom T."/>
            <person name="Blye J."/>
            <person name="Boguslavskiy L."/>
            <person name="Bonnet C."/>
            <person name="Boukhgalter B."/>
            <person name="Bourzgui I."/>
            <person name="Brown A."/>
            <person name="Cahill P."/>
            <person name="Channer S."/>
            <person name="Cheshatsang Y."/>
            <person name="Chuda L."/>
            <person name="Citroen M."/>
            <person name="Collymore A."/>
            <person name="Cooke P."/>
            <person name="Costello M."/>
            <person name="D'Aco K."/>
            <person name="Daza R."/>
            <person name="De Haan G."/>
            <person name="DeGray S."/>
            <person name="DeMaso C."/>
            <person name="Dhargay N."/>
            <person name="Dooley K."/>
            <person name="Dooley E."/>
            <person name="Doricent M."/>
            <person name="Dorje P."/>
            <person name="Dorjee K."/>
            <person name="Dupes A."/>
            <person name="Elong R."/>
            <person name="Falk J."/>
            <person name="Farina A."/>
            <person name="Faro S."/>
            <person name="Ferguson D."/>
            <person name="Fisher S."/>
            <person name="Foley C.D."/>
            <person name="Franke A."/>
            <person name="Friedrich D."/>
            <person name="Gadbois L."/>
            <person name="Gearin G."/>
            <person name="Gearin C.R."/>
            <person name="Giannoukos G."/>
            <person name="Goode T."/>
            <person name="Graham J."/>
            <person name="Grandbois E."/>
            <person name="Grewal S."/>
            <person name="Gyaltsen K."/>
            <person name="Hafez N."/>
            <person name="Hagos B."/>
            <person name="Hall J."/>
            <person name="Henson C."/>
            <person name="Hollinger A."/>
            <person name="Honan T."/>
            <person name="Huard M.D."/>
            <person name="Hughes L."/>
            <person name="Hurhula B."/>
            <person name="Husby M.E."/>
            <person name="Kamat A."/>
            <person name="Kanga B."/>
            <person name="Kashin S."/>
            <person name="Khazanovich D."/>
            <person name="Kisner P."/>
            <person name="Lance K."/>
            <person name="Lara M."/>
            <person name="Lee W."/>
            <person name="Lennon N."/>
            <person name="Letendre F."/>
            <person name="LeVine R."/>
            <person name="Lipovsky A."/>
            <person name="Liu X."/>
            <person name="Liu J."/>
            <person name="Liu S."/>
            <person name="Lokyitsang T."/>
            <person name="Lokyitsang Y."/>
            <person name="Lubonja R."/>
            <person name="Lui A."/>
            <person name="MacDonald P."/>
            <person name="Magnisalis V."/>
            <person name="Maru K."/>
            <person name="Matthews C."/>
            <person name="McCusker W."/>
            <person name="McDonough S."/>
            <person name="Mehta T."/>
            <person name="Meldrim J."/>
            <person name="Meneus L."/>
            <person name="Mihai O."/>
            <person name="Mihalev A."/>
            <person name="Mihova T."/>
            <person name="Mittelman R."/>
            <person name="Mlenga V."/>
            <person name="Montmayeur A."/>
            <person name="Mulrain L."/>
            <person name="Navidi A."/>
            <person name="Naylor J."/>
            <person name="Negash T."/>
            <person name="Nguyen T."/>
            <person name="Nguyen N."/>
            <person name="Nicol R."/>
            <person name="Norbu C."/>
            <person name="Norbu N."/>
            <person name="Novod N."/>
            <person name="O'Neill B."/>
            <person name="Osman S."/>
            <person name="Markiewicz E."/>
            <person name="Oyono O.L."/>
            <person name="Patti C."/>
            <person name="Phunkhang P."/>
            <person name="Pierre F."/>
            <person name="Priest M."/>
            <person name="Raghuraman S."/>
            <person name="Rege F."/>
            <person name="Reyes R."/>
            <person name="Rise C."/>
            <person name="Rogov P."/>
            <person name="Ross K."/>
            <person name="Ryan E."/>
            <person name="Settipalli S."/>
            <person name="Shea T."/>
            <person name="Sherpa N."/>
            <person name="Shi L."/>
            <person name="Shih D."/>
            <person name="Sparrow T."/>
            <person name="Spaulding J."/>
            <person name="Stalker J."/>
            <person name="Stange-Thomann N."/>
            <person name="Stavropoulos S."/>
            <person name="Stone C."/>
            <person name="Strader C."/>
            <person name="Tesfaye S."/>
            <person name="Thomson T."/>
            <person name="Thoulutsang Y."/>
            <person name="Thoulutsang D."/>
            <person name="Topham K."/>
            <person name="Topping I."/>
            <person name="Tsamla T."/>
            <person name="Vassiliev H."/>
            <person name="Vo A."/>
            <person name="Wangchuk T."/>
            <person name="Wangdi T."/>
            <person name="Weiand M."/>
            <person name="Wilkinson J."/>
            <person name="Wilson A."/>
            <person name="Yadav S."/>
            <person name="Young G."/>
            <person name="Yu Q."/>
            <person name="Zembek L."/>
            <person name="Zhong D."/>
            <person name="Zimmer A."/>
            <person name="Zwirko Z."/>
            <person name="Jaffe D.B."/>
            <person name="Alvarez P."/>
            <person name="Brockman W."/>
            <person name="Butler J."/>
            <person name="Chin C."/>
            <person name="Gnerre S."/>
            <person name="Grabherr M."/>
            <person name="Kleber M."/>
            <person name="Mauceli E."/>
            <person name="MacCallum I."/>
        </authorList>
    </citation>
    <scope>NUCLEOTIDE SEQUENCE [LARGE SCALE GENOMIC DNA]</scope>
    <source>
        <strain evidence="13">MSH-3 / Tucson 14011-0111.49</strain>
    </source>
</reference>
<evidence type="ECO:0000313" key="12">
    <source>
        <dbReference type="EMBL" id="EDW37605.1"/>
    </source>
</evidence>
<dbReference type="InterPro" id="IPR015424">
    <property type="entry name" value="PyrdxlP-dep_Trfase"/>
</dbReference>
<keyword evidence="13" id="KW-1185">Reference proteome</keyword>
<comment type="subunit">
    <text evidence="2">Homodimer.</text>
</comment>
<dbReference type="STRING" id="7234.B4HAK2"/>
<dbReference type="EC" id="2.6.1.2" evidence="8"/>
<dbReference type="SUPFAM" id="SSF53383">
    <property type="entry name" value="PLP-dependent transferases"/>
    <property type="match status" value="1"/>
</dbReference>
<dbReference type="InterPro" id="IPR015421">
    <property type="entry name" value="PyrdxlP-dep_Trfase_major"/>
</dbReference>
<dbReference type="Gene3D" id="3.40.640.10">
    <property type="entry name" value="Type I PLP-dependent aspartate aminotransferase-like (Major domain)"/>
    <property type="match status" value="1"/>
</dbReference>
<evidence type="ECO:0000256" key="7">
    <source>
        <dbReference type="ARBA" id="ARBA00025785"/>
    </source>
</evidence>
<evidence type="ECO:0000256" key="10">
    <source>
        <dbReference type="SAM" id="MobiDB-lite"/>
    </source>
</evidence>
<evidence type="ECO:0000256" key="5">
    <source>
        <dbReference type="ARBA" id="ARBA00022898"/>
    </source>
</evidence>
<keyword evidence="4" id="KW-0808">Transferase</keyword>
<dbReference type="OrthoDB" id="1732682at2759"/>
<dbReference type="GO" id="GO:0004021">
    <property type="term" value="F:L-alanine:2-oxoglutarate aminotransferase activity"/>
    <property type="evidence" value="ECO:0007669"/>
    <property type="project" value="UniProtKB-EC"/>
</dbReference>
<comment type="pathway">
    <text evidence="6">Amino-acid degradation; L-alanine degradation via transaminase pathway; pyruvate from L-alanine: step 1/1.</text>
</comment>
<sequence>MGKLDYYFEEYSGWSLSREELKRSFDEAKRSCNTCALVVINPGNPTGQVLTCDNNDNGLILLSDEVYQDNVYDKNSKFYSGRLRDGTTAGQVAVSALVNPPRTGEPSYDLFQKEKSATLVAVKERAELVHKTLSSFEGYKVNPVQRPMHVFPQIEIPPKTIPVAKARGMAPNAFYAFEVLERSGSCSGFGQKPKTRQLSLPQHDPAAGGQAETDDRPFLRPLLRLPRAYVKSCISPLRMPSKSTSNDT</sequence>
<dbReference type="AlphaFoldDB" id="B4HAK2"/>
<dbReference type="InterPro" id="IPR045088">
    <property type="entry name" value="ALAT1/2-like"/>
</dbReference>
<evidence type="ECO:0000256" key="4">
    <source>
        <dbReference type="ARBA" id="ARBA00022679"/>
    </source>
</evidence>
<comment type="cofactor">
    <cofactor evidence="1">
        <name>pyridoxal 5'-phosphate</name>
        <dbReference type="ChEBI" id="CHEBI:597326"/>
    </cofactor>
</comment>
<feature type="region of interest" description="Disordered" evidence="10">
    <location>
        <begin position="188"/>
        <end position="217"/>
    </location>
</feature>
<dbReference type="EMBL" id="CH479241">
    <property type="protein sequence ID" value="EDW37605.1"/>
    <property type="molecule type" value="Genomic_DNA"/>
</dbReference>
<feature type="domain" description="Aminotransferase class I/classII large" evidence="11">
    <location>
        <begin position="10"/>
        <end position="81"/>
    </location>
</feature>
<dbReference type="GO" id="GO:0042853">
    <property type="term" value="P:L-alanine catabolic process"/>
    <property type="evidence" value="ECO:0007669"/>
    <property type="project" value="UniProtKB-UniPathway"/>
</dbReference>
<comment type="similarity">
    <text evidence="7">Belongs to the class-I pyridoxal-phosphate-dependent aminotransferase family. Alanine aminotransferase subfamily.</text>
</comment>
<keyword evidence="5" id="KW-0663">Pyridoxal phosphate</keyword>
<dbReference type="GO" id="GO:0030170">
    <property type="term" value="F:pyridoxal phosphate binding"/>
    <property type="evidence" value="ECO:0007669"/>
    <property type="project" value="InterPro"/>
</dbReference>
<evidence type="ECO:0000256" key="6">
    <source>
        <dbReference type="ARBA" id="ARBA00025708"/>
    </source>
</evidence>
<evidence type="ECO:0000256" key="9">
    <source>
        <dbReference type="ARBA" id="ARBA00047412"/>
    </source>
</evidence>
<dbReference type="eggNOG" id="KOG0258">
    <property type="taxonomic scope" value="Eukaryota"/>
</dbReference>
<evidence type="ECO:0000256" key="1">
    <source>
        <dbReference type="ARBA" id="ARBA00001933"/>
    </source>
</evidence>
<name>B4HAK2_DROPE</name>
<evidence type="ECO:0000313" key="13">
    <source>
        <dbReference type="Proteomes" id="UP000008744"/>
    </source>
</evidence>
<dbReference type="Pfam" id="PF00155">
    <property type="entry name" value="Aminotran_1_2"/>
    <property type="match status" value="1"/>
</dbReference>
<dbReference type="InterPro" id="IPR015422">
    <property type="entry name" value="PyrdxlP-dep_Trfase_small"/>
</dbReference>
<dbReference type="Proteomes" id="UP000008744">
    <property type="component" value="Unassembled WGS sequence"/>
</dbReference>
<organism evidence="13">
    <name type="scientific">Drosophila persimilis</name>
    <name type="common">Fruit fly</name>
    <dbReference type="NCBI Taxonomy" id="7234"/>
    <lineage>
        <taxon>Eukaryota</taxon>
        <taxon>Metazoa</taxon>
        <taxon>Ecdysozoa</taxon>
        <taxon>Arthropoda</taxon>
        <taxon>Hexapoda</taxon>
        <taxon>Insecta</taxon>
        <taxon>Pterygota</taxon>
        <taxon>Neoptera</taxon>
        <taxon>Endopterygota</taxon>
        <taxon>Diptera</taxon>
        <taxon>Brachycera</taxon>
        <taxon>Muscomorpha</taxon>
        <taxon>Ephydroidea</taxon>
        <taxon>Drosophilidae</taxon>
        <taxon>Drosophila</taxon>
        <taxon>Sophophora</taxon>
    </lineage>
</organism>
<proteinExistence type="inferred from homology"/>
<keyword evidence="3" id="KW-0032">Aminotransferase</keyword>
<gene>
    <name evidence="12" type="primary">Dper\GL18066</name>
    <name evidence="12" type="ORF">Dper_GL18066</name>
</gene>
<dbReference type="SMR" id="B4HAK2"/>